<organism evidence="1 2">
    <name type="scientific">Blattamonas nauphoetae</name>
    <dbReference type="NCBI Taxonomy" id="2049346"/>
    <lineage>
        <taxon>Eukaryota</taxon>
        <taxon>Metamonada</taxon>
        <taxon>Preaxostyla</taxon>
        <taxon>Oxymonadida</taxon>
        <taxon>Blattamonas</taxon>
    </lineage>
</organism>
<dbReference type="EMBL" id="JARBJD010000019">
    <property type="protein sequence ID" value="KAK2960955.1"/>
    <property type="molecule type" value="Genomic_DNA"/>
</dbReference>
<sequence>MKISLDPLPTSTLVSNFIDEVPTPRVTHRSVSALWGLWVADEVPLSENTSAGVKGANHPRFGESIDQNFIFTTSFSFPPSTFAKHPIGVASCAVVVEDRIVNMGGLDGDELHAVLNSFSHLASDSLSDNSFTLTVFRYDLTKSPSSNTLVLIQDGLIHAGLLCAVRQMIMSLRFSRYSQRGLVGKDDVGGWAGEPMLGANLEAKAVNLLRSLYWYDRQSVDVFLGALASISDASSTYFVKSIEPLNRGGSRIIGSCQSIVVLVSSPSQIIRIAGITMLSSLMTNCSEKIRFSLVKTDLIPQLITSLNPLSLSFAIAEKIHAHLMSIITDCFWPSTPVVLQNLGFKDGIEKQAVYETIFKQVLMPSEKYIWHLCMNRFSIVFGAQSECFLTLLARILQISPFYPPTMDFVLHMPIVLTIPSCLTFFDHEPSIRRELNKKQGGQRQMWQTVQRLLRMEGIEDVIEGKQQNNKKRPWGRAVVEKSIEITSADISTPMPASSFHARVRSCPAPLASLSLDCPNTLLPTFQLLPTLIRAS</sequence>
<name>A0ABQ9YB13_9EUKA</name>
<protein>
    <submittedName>
        <fullName evidence="1">Uncharacterized protein</fullName>
    </submittedName>
</protein>
<proteinExistence type="predicted"/>
<reference evidence="1 2" key="1">
    <citation type="journal article" date="2022" name="bioRxiv">
        <title>Genomics of Preaxostyla Flagellates Illuminates Evolutionary Transitions and the Path Towards Mitochondrial Loss.</title>
        <authorList>
            <person name="Novak L.V.F."/>
            <person name="Treitli S.C."/>
            <person name="Pyrih J."/>
            <person name="Halakuc P."/>
            <person name="Pipaliya S.V."/>
            <person name="Vacek V."/>
            <person name="Brzon O."/>
            <person name="Soukal P."/>
            <person name="Eme L."/>
            <person name="Dacks J.B."/>
            <person name="Karnkowska A."/>
            <person name="Elias M."/>
            <person name="Hampl V."/>
        </authorList>
    </citation>
    <scope>NUCLEOTIDE SEQUENCE [LARGE SCALE GENOMIC DNA]</scope>
    <source>
        <strain evidence="1">NAU3</strain>
        <tissue evidence="1">Gut</tissue>
    </source>
</reference>
<gene>
    <name evidence="1" type="ORF">BLNAU_4042</name>
</gene>
<dbReference type="SUPFAM" id="SSF48371">
    <property type="entry name" value="ARM repeat"/>
    <property type="match status" value="1"/>
</dbReference>
<evidence type="ECO:0000313" key="2">
    <source>
        <dbReference type="Proteomes" id="UP001281761"/>
    </source>
</evidence>
<dbReference type="Proteomes" id="UP001281761">
    <property type="component" value="Unassembled WGS sequence"/>
</dbReference>
<keyword evidence="2" id="KW-1185">Reference proteome</keyword>
<dbReference type="InterPro" id="IPR016024">
    <property type="entry name" value="ARM-type_fold"/>
</dbReference>
<evidence type="ECO:0000313" key="1">
    <source>
        <dbReference type="EMBL" id="KAK2960955.1"/>
    </source>
</evidence>
<accession>A0ABQ9YB13</accession>
<comment type="caution">
    <text evidence="1">The sequence shown here is derived from an EMBL/GenBank/DDBJ whole genome shotgun (WGS) entry which is preliminary data.</text>
</comment>